<sequence>MSTPSDHRNFIRHILLCLCILSCFLRATAQSYTTLDEKTLYFMPDWASSDFFSLDLTRSWNAAEAPLQLLPSLPLPLLPGGRPDLPFMQISPLVVNKDKKSLIYFDSNRTPSVYNITTKTWQLGTLLIASNSTELKKSVYSNQVATDPNTGTAYILSMENLPAFENPDKTFTIYTYNVLQGYTTEVKKTTSTPGISFQYTALSAVWSTIRKSVLIYGSHQEPAGDVDVYTALLEYQPLTNKWTSLKTQGTSAPGYTRDACMASAYNGTKIVIFGTVTAPFSVFILDVRTLVWTIGAAPKLGQERNGAVCTVVDNYFIVAGGALIDNKQRVLVYNIKLNQWTDTYEAPHGVETASPVAEQERPSGEGMPLGAKIGIIAGGSSALVIFLTYGAFLIRRQKMRRSSHTVDTDRRFPKSSTERTENNKNSPNNPPYLGEDMNPYSSSGHDRHYKGGDDDSYKYAYHAPSPLGGATFSRTNADASPRSMLESTECRQQQHVVQHTALREAPSPSPDGQFGARSPQKHPSNASSPSIVGLLQPQAARNPQHYSSSIATVAVQQWQCVQQGQNPRYIAPSPSVPTTPMPVHYPLHDPQDYHAGRHDRSDHRAIYHDQRRDGAPGDRNLHNHTVNYCATYYDRHANDPQACYRDPNDAEDYHEMYQSPRMNAPQDHGHSSTGNDLLFSNNQRRLDPQDPTRHSTASRLEFYQSRRLNNPQDHGDQDDQDDDTLYQDIQRTRAQQEEHLVQQQNLEGVRLEKEAKLHTLTGCSKHPPPQGHSGPLRPRS</sequence>
<dbReference type="Proteomes" id="UP000717515">
    <property type="component" value="Unassembled WGS sequence"/>
</dbReference>
<keyword evidence="2" id="KW-1133">Transmembrane helix</keyword>
<feature type="region of interest" description="Disordered" evidence="1">
    <location>
        <begin position="660"/>
        <end position="696"/>
    </location>
</feature>
<evidence type="ECO:0000256" key="2">
    <source>
        <dbReference type="SAM" id="Phobius"/>
    </source>
</evidence>
<evidence type="ECO:0008006" key="6">
    <source>
        <dbReference type="Google" id="ProtNLM"/>
    </source>
</evidence>
<keyword evidence="2" id="KW-0812">Transmembrane</keyword>
<keyword evidence="2" id="KW-0472">Membrane</keyword>
<dbReference type="SUPFAM" id="SSF50965">
    <property type="entry name" value="Galactose oxidase, central domain"/>
    <property type="match status" value="1"/>
</dbReference>
<feature type="region of interest" description="Disordered" evidence="1">
    <location>
        <begin position="757"/>
        <end position="780"/>
    </location>
</feature>
<feature type="transmembrane region" description="Helical" evidence="2">
    <location>
        <begin position="373"/>
        <end position="394"/>
    </location>
</feature>
<dbReference type="AlphaFoldDB" id="A0A9P8A5Q4"/>
<protein>
    <recommendedName>
        <fullName evidence="6">Galactose oxidase</fullName>
    </recommendedName>
</protein>
<feature type="chain" id="PRO_5040429587" description="Galactose oxidase" evidence="3">
    <location>
        <begin position="30"/>
        <end position="780"/>
    </location>
</feature>
<accession>A0A9P8A5Q4</accession>
<proteinExistence type="predicted"/>
<feature type="compositionally biased region" description="Polar residues" evidence="1">
    <location>
        <begin position="671"/>
        <end position="683"/>
    </location>
</feature>
<evidence type="ECO:0000313" key="4">
    <source>
        <dbReference type="EMBL" id="KAG9324798.1"/>
    </source>
</evidence>
<feature type="compositionally biased region" description="Basic and acidic residues" evidence="1">
    <location>
        <begin position="444"/>
        <end position="457"/>
    </location>
</feature>
<dbReference type="Gene3D" id="2.120.10.80">
    <property type="entry name" value="Kelch-type beta propeller"/>
    <property type="match status" value="1"/>
</dbReference>
<dbReference type="InterPro" id="IPR015915">
    <property type="entry name" value="Kelch-typ_b-propeller"/>
</dbReference>
<gene>
    <name evidence="4" type="ORF">KVV02_004671</name>
</gene>
<feature type="region of interest" description="Disordered" evidence="1">
    <location>
        <begin position="400"/>
        <end position="530"/>
    </location>
</feature>
<keyword evidence="3" id="KW-0732">Signal</keyword>
<feature type="compositionally biased region" description="Basic and acidic residues" evidence="1">
    <location>
        <begin position="684"/>
        <end position="693"/>
    </location>
</feature>
<feature type="signal peptide" evidence="3">
    <location>
        <begin position="1"/>
        <end position="29"/>
    </location>
</feature>
<evidence type="ECO:0000256" key="3">
    <source>
        <dbReference type="SAM" id="SignalP"/>
    </source>
</evidence>
<evidence type="ECO:0000256" key="1">
    <source>
        <dbReference type="SAM" id="MobiDB-lite"/>
    </source>
</evidence>
<comment type="caution">
    <text evidence="4">The sequence shown here is derived from an EMBL/GenBank/DDBJ whole genome shotgun (WGS) entry which is preliminary data.</text>
</comment>
<dbReference type="InterPro" id="IPR011043">
    <property type="entry name" value="Gal_Oxase/kelch_b-propeller"/>
</dbReference>
<dbReference type="EMBL" id="JAIFTL010000056">
    <property type="protein sequence ID" value="KAG9324798.1"/>
    <property type="molecule type" value="Genomic_DNA"/>
</dbReference>
<reference evidence="4" key="1">
    <citation type="submission" date="2021-07" db="EMBL/GenBank/DDBJ databases">
        <title>Draft genome of Mortierella alpina, strain LL118, isolated from an aspen leaf litter sample.</title>
        <authorList>
            <person name="Yang S."/>
            <person name="Vinatzer B.A."/>
        </authorList>
    </citation>
    <scope>NUCLEOTIDE SEQUENCE</scope>
    <source>
        <strain evidence="4">LL118</strain>
    </source>
</reference>
<organism evidence="4 5">
    <name type="scientific">Mortierella alpina</name>
    <name type="common">Oleaginous fungus</name>
    <name type="synonym">Mortierella renispora</name>
    <dbReference type="NCBI Taxonomy" id="64518"/>
    <lineage>
        <taxon>Eukaryota</taxon>
        <taxon>Fungi</taxon>
        <taxon>Fungi incertae sedis</taxon>
        <taxon>Mucoromycota</taxon>
        <taxon>Mortierellomycotina</taxon>
        <taxon>Mortierellomycetes</taxon>
        <taxon>Mortierellales</taxon>
        <taxon>Mortierellaceae</taxon>
        <taxon>Mortierella</taxon>
    </lineage>
</organism>
<name>A0A9P8A5Q4_MORAP</name>
<feature type="compositionally biased region" description="Polar residues" evidence="1">
    <location>
        <begin position="521"/>
        <end position="530"/>
    </location>
</feature>
<feature type="compositionally biased region" description="Basic and acidic residues" evidence="1">
    <location>
        <begin position="404"/>
        <end position="422"/>
    </location>
</feature>
<evidence type="ECO:0000313" key="5">
    <source>
        <dbReference type="Proteomes" id="UP000717515"/>
    </source>
</evidence>